<keyword evidence="8" id="KW-0375">Hydrogen ion transport</keyword>
<evidence type="ECO:0000256" key="7">
    <source>
        <dbReference type="ARBA" id="ARBA00023196"/>
    </source>
</evidence>
<dbReference type="SUPFAM" id="SSF51344">
    <property type="entry name" value="Epsilon subunit of F1F0-ATP synthase N-terminal domain"/>
    <property type="match status" value="1"/>
</dbReference>
<dbReference type="InterPro" id="IPR020546">
    <property type="entry name" value="ATP_synth_F1_dsu/esu_N"/>
</dbReference>
<proteinExistence type="inferred from homology"/>
<dbReference type="GO" id="GO:0005524">
    <property type="term" value="F:ATP binding"/>
    <property type="evidence" value="ECO:0007669"/>
    <property type="project" value="UniProtKB-UniRule"/>
</dbReference>
<gene>
    <name evidence="8" type="primary">atpC</name>
    <name evidence="10" type="ORF">G3580_15110</name>
</gene>
<evidence type="ECO:0000256" key="6">
    <source>
        <dbReference type="ARBA" id="ARBA00023136"/>
    </source>
</evidence>
<dbReference type="EMBL" id="CP048836">
    <property type="protein sequence ID" value="QID18832.1"/>
    <property type="molecule type" value="Genomic_DNA"/>
</dbReference>
<reference evidence="10 11" key="1">
    <citation type="submission" date="2020-02" db="EMBL/GenBank/DDBJ databases">
        <title>Nitrogenibacter mangrovi gen. nov., sp. nov. isolated from mangrove sediment, a denitrifying betaproteobacterium.</title>
        <authorList>
            <person name="Liao H."/>
            <person name="Tian Y."/>
        </authorList>
    </citation>
    <scope>NUCLEOTIDE SEQUENCE [LARGE SCALE GENOMIC DNA]</scope>
    <source>
        <strain evidence="10 11">M9-3-2</strain>
    </source>
</reference>
<sequence length="131" mass="14540">MTGFRLTLACPRRVEHIDAVASFVGTDASGRFGILAGRTPLITVLRFGLARFRVAGAADWRYLALPGGTLHFADNALAIACRHFTLGDDAAALQAALTEGARCEDERRADLRHNLDRFEQTLMQRLWELER</sequence>
<dbReference type="GO" id="GO:0012505">
    <property type="term" value="C:endomembrane system"/>
    <property type="evidence" value="ECO:0007669"/>
    <property type="project" value="UniProtKB-SubCell"/>
</dbReference>
<evidence type="ECO:0000313" key="10">
    <source>
        <dbReference type="EMBL" id="QID18832.1"/>
    </source>
</evidence>
<keyword evidence="4 8" id="KW-0813">Transport</keyword>
<dbReference type="InterPro" id="IPR036771">
    <property type="entry name" value="ATPsynth_dsu/esu_N"/>
</dbReference>
<keyword evidence="7 8" id="KW-0139">CF(1)</keyword>
<evidence type="ECO:0000256" key="2">
    <source>
        <dbReference type="ARBA" id="ARBA00004184"/>
    </source>
</evidence>
<protein>
    <recommendedName>
        <fullName evidence="8">ATP synthase epsilon chain</fullName>
    </recommendedName>
    <alternativeName>
        <fullName evidence="8">ATP synthase F1 sector epsilon subunit</fullName>
    </alternativeName>
    <alternativeName>
        <fullName evidence="8">F-ATPase epsilon subunit</fullName>
    </alternativeName>
</protein>
<evidence type="ECO:0000313" key="11">
    <source>
        <dbReference type="Proteomes" id="UP000501991"/>
    </source>
</evidence>
<keyword evidence="6 8" id="KW-0472">Membrane</keyword>
<dbReference type="GO" id="GO:0046933">
    <property type="term" value="F:proton-transporting ATP synthase activity, rotational mechanism"/>
    <property type="evidence" value="ECO:0007669"/>
    <property type="project" value="UniProtKB-UniRule"/>
</dbReference>
<dbReference type="Proteomes" id="UP000501991">
    <property type="component" value="Chromosome"/>
</dbReference>
<organism evidence="10 11">
    <name type="scientific">Nitrogeniibacter mangrovi</name>
    <dbReference type="NCBI Taxonomy" id="2016596"/>
    <lineage>
        <taxon>Bacteria</taxon>
        <taxon>Pseudomonadati</taxon>
        <taxon>Pseudomonadota</taxon>
        <taxon>Betaproteobacteria</taxon>
        <taxon>Rhodocyclales</taxon>
        <taxon>Zoogloeaceae</taxon>
        <taxon>Nitrogeniibacter</taxon>
    </lineage>
</organism>
<keyword evidence="8" id="KW-1003">Cell membrane</keyword>
<feature type="domain" description="ATP synthase F1 complex delta/epsilon subunit N-terminal" evidence="9">
    <location>
        <begin position="5"/>
        <end position="83"/>
    </location>
</feature>
<dbReference type="KEGG" id="azq:G3580_15110"/>
<evidence type="ECO:0000256" key="8">
    <source>
        <dbReference type="HAMAP-Rule" id="MF_00530"/>
    </source>
</evidence>
<evidence type="ECO:0000256" key="1">
    <source>
        <dbReference type="ARBA" id="ARBA00003543"/>
    </source>
</evidence>
<keyword evidence="5 8" id="KW-0406">Ion transport</keyword>
<comment type="subunit">
    <text evidence="8">F-type ATPases have 2 components, CF(1) - the catalytic core - and CF(0) - the membrane proton channel. CF(1) has five subunits: alpha(3), beta(3), gamma(1), delta(1), epsilon(1). CF(0) has three main subunits: a, b and c.</text>
</comment>
<name>A0A6C1B566_9RHOO</name>
<comment type="subcellular location">
    <subcellularLocation>
        <location evidence="8">Cell membrane</location>
        <topology evidence="8">Peripheral membrane protein</topology>
    </subcellularLocation>
    <subcellularLocation>
        <location evidence="2">Endomembrane system</location>
        <topology evidence="2">Peripheral membrane protein</topology>
    </subcellularLocation>
</comment>
<evidence type="ECO:0000256" key="4">
    <source>
        <dbReference type="ARBA" id="ARBA00022448"/>
    </source>
</evidence>
<evidence type="ECO:0000256" key="5">
    <source>
        <dbReference type="ARBA" id="ARBA00023065"/>
    </source>
</evidence>
<dbReference type="InterPro" id="IPR001469">
    <property type="entry name" value="ATP_synth_F1_dsu/esu"/>
</dbReference>
<keyword evidence="8" id="KW-0066">ATP synthesis</keyword>
<dbReference type="Pfam" id="PF02823">
    <property type="entry name" value="ATP-synt_DE_N"/>
    <property type="match status" value="1"/>
</dbReference>
<comment type="function">
    <text evidence="1 8">Produces ATP from ADP in the presence of a proton gradient across the membrane.</text>
</comment>
<comment type="similarity">
    <text evidence="3 8">Belongs to the ATPase epsilon chain family.</text>
</comment>
<dbReference type="HAMAP" id="MF_00530">
    <property type="entry name" value="ATP_synth_epsil_bac"/>
    <property type="match status" value="1"/>
</dbReference>
<keyword evidence="11" id="KW-1185">Reference proteome</keyword>
<accession>A0A6C1B566</accession>
<dbReference type="RefSeq" id="WP_173766874.1">
    <property type="nucleotide sequence ID" value="NZ_CP048836.1"/>
</dbReference>
<dbReference type="Gene3D" id="2.60.15.10">
    <property type="entry name" value="F0F1 ATP synthase delta/epsilon subunit, N-terminal"/>
    <property type="match status" value="1"/>
</dbReference>
<evidence type="ECO:0000259" key="9">
    <source>
        <dbReference type="Pfam" id="PF02823"/>
    </source>
</evidence>
<evidence type="ECO:0000256" key="3">
    <source>
        <dbReference type="ARBA" id="ARBA00005712"/>
    </source>
</evidence>
<dbReference type="GO" id="GO:0045259">
    <property type="term" value="C:proton-transporting ATP synthase complex"/>
    <property type="evidence" value="ECO:0007669"/>
    <property type="project" value="UniProtKB-KW"/>
</dbReference>
<dbReference type="AlphaFoldDB" id="A0A6C1B566"/>
<dbReference type="GO" id="GO:0005886">
    <property type="term" value="C:plasma membrane"/>
    <property type="evidence" value="ECO:0007669"/>
    <property type="project" value="UniProtKB-SubCell"/>
</dbReference>